<feature type="domain" description="Fe2OG dioxygenase" evidence="6">
    <location>
        <begin position="126"/>
        <end position="235"/>
    </location>
</feature>
<dbReference type="PROSITE" id="PS51471">
    <property type="entry name" value="FE2OG_OXY"/>
    <property type="match status" value="1"/>
</dbReference>
<dbReference type="GO" id="GO:0004656">
    <property type="term" value="F:procollagen-proline 4-dioxygenase activity"/>
    <property type="evidence" value="ECO:0007669"/>
    <property type="project" value="TreeGrafter"/>
</dbReference>
<dbReference type="Proteomes" id="UP000601435">
    <property type="component" value="Unassembled WGS sequence"/>
</dbReference>
<protein>
    <submittedName>
        <fullName evidence="7">P4HA3 protein</fullName>
    </submittedName>
</protein>
<comment type="caution">
    <text evidence="7">The sequence shown here is derived from an EMBL/GenBank/DDBJ whole genome shotgun (WGS) entry which is preliminary data.</text>
</comment>
<proteinExistence type="predicted"/>
<dbReference type="AlphaFoldDB" id="A0A812UIB7"/>
<keyword evidence="2" id="KW-0479">Metal-binding</keyword>
<dbReference type="GO" id="GO:0005506">
    <property type="term" value="F:iron ion binding"/>
    <property type="evidence" value="ECO:0007669"/>
    <property type="project" value="InterPro"/>
</dbReference>
<evidence type="ECO:0000259" key="6">
    <source>
        <dbReference type="PROSITE" id="PS51471"/>
    </source>
</evidence>
<name>A0A812UIB7_9DINO</name>
<reference evidence="7" key="1">
    <citation type="submission" date="2021-02" db="EMBL/GenBank/DDBJ databases">
        <authorList>
            <person name="Dougan E. K."/>
            <person name="Rhodes N."/>
            <person name="Thang M."/>
            <person name="Chan C."/>
        </authorList>
    </citation>
    <scope>NUCLEOTIDE SEQUENCE</scope>
</reference>
<dbReference type="Pfam" id="PF13640">
    <property type="entry name" value="2OG-FeII_Oxy_3"/>
    <property type="match status" value="1"/>
</dbReference>
<sequence length="247" mass="27392">FNASGVFGPASYTVDSQLAQSLWTRVKSFSSMPPNEMTTVALEPFPVMLMHRALPADACTSLIRKADEEALWESSTVVSSTTSQLPLQHVRTSATATFNLPHHEEDETLNAIRGWAAETLGLPAEYVEPLQIARYGRGQEYKKHVDWRPANFNGLHIFGQRVATILVYLNTLPEGAGGETEFLALNAKVRPVQGSAAIWTNVNSQGVPTMETSHLANPVLQDGVIKYALNIWVTDKPYPNRTWICWR</sequence>
<evidence type="ECO:0000256" key="3">
    <source>
        <dbReference type="ARBA" id="ARBA00022964"/>
    </source>
</evidence>
<keyword evidence="8" id="KW-1185">Reference proteome</keyword>
<dbReference type="SMART" id="SM00702">
    <property type="entry name" value="P4Hc"/>
    <property type="match status" value="1"/>
</dbReference>
<evidence type="ECO:0000313" key="8">
    <source>
        <dbReference type="Proteomes" id="UP000601435"/>
    </source>
</evidence>
<dbReference type="GO" id="GO:0005783">
    <property type="term" value="C:endoplasmic reticulum"/>
    <property type="evidence" value="ECO:0007669"/>
    <property type="project" value="TreeGrafter"/>
</dbReference>
<dbReference type="InterPro" id="IPR044862">
    <property type="entry name" value="Pro_4_hyd_alph_FE2OG_OXY"/>
</dbReference>
<evidence type="ECO:0000256" key="2">
    <source>
        <dbReference type="ARBA" id="ARBA00022723"/>
    </source>
</evidence>
<evidence type="ECO:0000256" key="1">
    <source>
        <dbReference type="ARBA" id="ARBA00001961"/>
    </source>
</evidence>
<dbReference type="PANTHER" id="PTHR10869:SF246">
    <property type="entry name" value="TRANSMEMBRANE PROLYL 4-HYDROXYLASE"/>
    <property type="match status" value="1"/>
</dbReference>
<gene>
    <name evidence="7" type="primary">P4HA3</name>
    <name evidence="7" type="ORF">SNEC2469_LOCUS16860</name>
</gene>
<evidence type="ECO:0000313" key="7">
    <source>
        <dbReference type="EMBL" id="CAE7579063.1"/>
    </source>
</evidence>
<dbReference type="InterPro" id="IPR006620">
    <property type="entry name" value="Pro_4_hyd_alph"/>
</dbReference>
<dbReference type="InterPro" id="IPR045054">
    <property type="entry name" value="P4HA-like"/>
</dbReference>
<evidence type="ECO:0000256" key="5">
    <source>
        <dbReference type="ARBA" id="ARBA00023004"/>
    </source>
</evidence>
<accession>A0A812UIB7</accession>
<feature type="non-terminal residue" evidence="7">
    <location>
        <position position="1"/>
    </location>
</feature>
<dbReference type="InterPro" id="IPR005123">
    <property type="entry name" value="Oxoglu/Fe-dep_dioxygenase_dom"/>
</dbReference>
<dbReference type="GO" id="GO:0031418">
    <property type="term" value="F:L-ascorbic acid binding"/>
    <property type="evidence" value="ECO:0007669"/>
    <property type="project" value="InterPro"/>
</dbReference>
<keyword evidence="5" id="KW-0408">Iron</keyword>
<organism evidence="7 8">
    <name type="scientific">Symbiodinium necroappetens</name>
    <dbReference type="NCBI Taxonomy" id="1628268"/>
    <lineage>
        <taxon>Eukaryota</taxon>
        <taxon>Sar</taxon>
        <taxon>Alveolata</taxon>
        <taxon>Dinophyceae</taxon>
        <taxon>Suessiales</taxon>
        <taxon>Symbiodiniaceae</taxon>
        <taxon>Symbiodinium</taxon>
    </lineage>
</organism>
<dbReference type="PANTHER" id="PTHR10869">
    <property type="entry name" value="PROLYL 4-HYDROXYLASE ALPHA SUBUNIT"/>
    <property type="match status" value="1"/>
</dbReference>
<dbReference type="Gene3D" id="2.60.120.620">
    <property type="entry name" value="q2cbj1_9rhob like domain"/>
    <property type="match status" value="1"/>
</dbReference>
<evidence type="ECO:0000256" key="4">
    <source>
        <dbReference type="ARBA" id="ARBA00023002"/>
    </source>
</evidence>
<dbReference type="OrthoDB" id="438220at2759"/>
<comment type="cofactor">
    <cofactor evidence="1">
        <name>L-ascorbate</name>
        <dbReference type="ChEBI" id="CHEBI:38290"/>
    </cofactor>
</comment>
<dbReference type="EMBL" id="CAJNJA010027568">
    <property type="protein sequence ID" value="CAE7579063.1"/>
    <property type="molecule type" value="Genomic_DNA"/>
</dbReference>
<keyword evidence="3" id="KW-0223">Dioxygenase</keyword>
<keyword evidence="4" id="KW-0560">Oxidoreductase</keyword>